<dbReference type="Proteomes" id="UP000310017">
    <property type="component" value="Chromosome"/>
</dbReference>
<dbReference type="GO" id="GO:0006508">
    <property type="term" value="P:proteolysis"/>
    <property type="evidence" value="ECO:0007669"/>
    <property type="project" value="InterPro"/>
</dbReference>
<dbReference type="AlphaFoldDB" id="A0A5B7SUK4"/>
<name>A0A5B7SUK4_9FLAO</name>
<evidence type="ECO:0000256" key="1">
    <source>
        <dbReference type="PROSITE-ProRule" id="PRU01379"/>
    </source>
</evidence>
<dbReference type="Pfam" id="PF00246">
    <property type="entry name" value="Peptidase_M14"/>
    <property type="match status" value="1"/>
</dbReference>
<dbReference type="KEGG" id="asag:FGM00_11645"/>
<dbReference type="RefSeq" id="WP_138853072.1">
    <property type="nucleotide sequence ID" value="NZ_CP040710.1"/>
</dbReference>
<comment type="similarity">
    <text evidence="1">Belongs to the peptidase M14 family.</text>
</comment>
<feature type="signal peptide" evidence="2">
    <location>
        <begin position="1"/>
        <end position="18"/>
    </location>
</feature>
<gene>
    <name evidence="4" type="ORF">FGM00_11645</name>
</gene>
<accession>A0A5B7SUK4</accession>
<keyword evidence="4" id="KW-0645">Protease</keyword>
<evidence type="ECO:0000259" key="3">
    <source>
        <dbReference type="PROSITE" id="PS52035"/>
    </source>
</evidence>
<keyword evidence="5" id="KW-1185">Reference proteome</keyword>
<sequence>MLKKLLLLVLFYGTNAFAQDYFLEKYEPFNPDIPTPEQFLGYGIGEHHTRHDLIVAYFEKLASVSDRASIYSYGKTHEGRKLVILTITTPENLSNLKSIKEQHLAFTDPNQKVSNYNDVPIFINLAYNVHGNEPSSSEAALLSAYTFVASQHPEIKNYIKNAVIMIDPTINPDGRDRHSQWANSYQGTPNVADPQDAEHNEYWPGGRTNHYWFDLNRDWLLGINPESRGKLTWYHEWYPNVVTDFHEMGSQSSYFFEPMKANGSLNPIMPKENYEDLNTMFGAEFARALDSIGSLYFTKEVFDGTYPGYGSSYPDLQGGLGLLFEQASSRGHEQTTAFGKITFPFTIRNQYISSITTVKTAVKNKAYMRKYQQDFFKSALTRAGKAKIKGYAFGDPRDQNRTKAFIDKLLLHNIKVYQSGERYVVPTLQPQYRMVQSMFETYSKYRDSVYYDASAWSVANFYNMRYSPVTSLNLGEPVETVENIVQIIPVRKSNYAYIIDWDDYNAPAALHYLQEQKLVLSSAFKPFSVKSGNETKQMNYGSLVLPVSLQKQTPEEVYELVQKAQEKFEVPVYGVDSGLSLKGVDLGSRYMQALKKTKAAMLIGNGTRSYEAGEVWHLLDTRVHMPISKIPMRNFNRTDFDKYNTLVMVSGNYTFDKKQLEKLKNWVSKGNTLITIGTASKWAIEKKLVKEKLTDSKKDSLAKDSTKTAVRKPYVDAGENLGKESVGGIIIRADLDTTHPLAFGYHDTSIPVYKNNTVWLAPSKNEYATVAKYSENPHIDGFITPENMEKYLKPSASLIVSKLGGGRVVLFADNPNFRGSWYGTNRLFLNALFLGDKIRIPTRN</sequence>
<dbReference type="SUPFAM" id="SSF52317">
    <property type="entry name" value="Class I glutamine amidotransferase-like"/>
    <property type="match status" value="1"/>
</dbReference>
<keyword evidence="4" id="KW-0378">Hydrolase</keyword>
<dbReference type="SMART" id="SM00631">
    <property type="entry name" value="Zn_pept"/>
    <property type="match status" value="1"/>
</dbReference>
<dbReference type="OrthoDB" id="9758209at2"/>
<reference evidence="4 5" key="1">
    <citation type="submission" date="2019-05" db="EMBL/GenBank/DDBJ databases">
        <title>Genome sequencing of F202Z8.</title>
        <authorList>
            <person name="Kwon Y.M."/>
        </authorList>
    </citation>
    <scope>NUCLEOTIDE SEQUENCE [LARGE SCALE GENOMIC DNA]</scope>
    <source>
        <strain evidence="4 5">F202Z8</strain>
    </source>
</reference>
<dbReference type="InterPro" id="IPR029062">
    <property type="entry name" value="Class_I_gatase-like"/>
</dbReference>
<evidence type="ECO:0000313" key="4">
    <source>
        <dbReference type="EMBL" id="QCX00728.1"/>
    </source>
</evidence>
<dbReference type="InterPro" id="IPR000834">
    <property type="entry name" value="Peptidase_M14"/>
</dbReference>
<dbReference type="Gene3D" id="3.40.630.10">
    <property type="entry name" value="Zn peptidases"/>
    <property type="match status" value="1"/>
</dbReference>
<dbReference type="GO" id="GO:0004181">
    <property type="term" value="F:metallocarboxypeptidase activity"/>
    <property type="evidence" value="ECO:0007669"/>
    <property type="project" value="InterPro"/>
</dbReference>
<organism evidence="4 5">
    <name type="scientific">Aggregatimonas sangjinii</name>
    <dbReference type="NCBI Taxonomy" id="2583587"/>
    <lineage>
        <taxon>Bacteria</taxon>
        <taxon>Pseudomonadati</taxon>
        <taxon>Bacteroidota</taxon>
        <taxon>Flavobacteriia</taxon>
        <taxon>Flavobacteriales</taxon>
        <taxon>Flavobacteriaceae</taxon>
        <taxon>Aggregatimonas</taxon>
    </lineage>
</organism>
<dbReference type="EMBL" id="CP040710">
    <property type="protein sequence ID" value="QCX00728.1"/>
    <property type="molecule type" value="Genomic_DNA"/>
</dbReference>
<feature type="domain" description="Peptidase M14" evidence="3">
    <location>
        <begin position="46"/>
        <end position="375"/>
    </location>
</feature>
<dbReference type="SUPFAM" id="SSF53187">
    <property type="entry name" value="Zn-dependent exopeptidases"/>
    <property type="match status" value="1"/>
</dbReference>
<feature type="chain" id="PRO_5023150584" evidence="2">
    <location>
        <begin position="19"/>
        <end position="844"/>
    </location>
</feature>
<proteinExistence type="inferred from homology"/>
<evidence type="ECO:0000313" key="5">
    <source>
        <dbReference type="Proteomes" id="UP000310017"/>
    </source>
</evidence>
<keyword evidence="4" id="KW-0121">Carboxypeptidase</keyword>
<evidence type="ECO:0000256" key="2">
    <source>
        <dbReference type="SAM" id="SignalP"/>
    </source>
</evidence>
<keyword evidence="2" id="KW-0732">Signal</keyword>
<dbReference type="PROSITE" id="PS52035">
    <property type="entry name" value="PEPTIDASE_M14"/>
    <property type="match status" value="1"/>
</dbReference>
<comment type="caution">
    <text evidence="1">Lacks conserved residue(s) required for the propagation of feature annotation.</text>
</comment>
<protein>
    <submittedName>
        <fullName evidence="4">Zinc carboxypeptidase</fullName>
    </submittedName>
</protein>
<dbReference type="GO" id="GO:0008270">
    <property type="term" value="F:zinc ion binding"/>
    <property type="evidence" value="ECO:0007669"/>
    <property type="project" value="InterPro"/>
</dbReference>